<protein>
    <submittedName>
        <fullName evidence="1">DUF3130 family protein</fullName>
    </submittedName>
</protein>
<dbReference type="PROSITE" id="PS51257">
    <property type="entry name" value="PROKAR_LIPOPROTEIN"/>
    <property type="match status" value="1"/>
</dbReference>
<evidence type="ECO:0000313" key="2">
    <source>
        <dbReference type="Proteomes" id="UP000673375"/>
    </source>
</evidence>
<keyword evidence="2" id="KW-1185">Reference proteome</keyword>
<accession>A0ABS4CMT4</accession>
<organism evidence="1 2">
    <name type="scientific">Enterococcus larvae</name>
    <dbReference type="NCBI Taxonomy" id="2794352"/>
    <lineage>
        <taxon>Bacteria</taxon>
        <taxon>Bacillati</taxon>
        <taxon>Bacillota</taxon>
        <taxon>Bacilli</taxon>
        <taxon>Lactobacillales</taxon>
        <taxon>Enterococcaceae</taxon>
        <taxon>Enterococcus</taxon>
    </lineage>
</organism>
<dbReference type="Pfam" id="PF11328">
    <property type="entry name" value="DUF3130"/>
    <property type="match status" value="1"/>
</dbReference>
<dbReference type="Proteomes" id="UP000673375">
    <property type="component" value="Unassembled WGS sequence"/>
</dbReference>
<sequence length="88" mass="9355">MTKVSTDNGTVTSVTSGFNSSLSGLSFSCKESISYSDSTAMNGLILCLAYLDTSVQTFQSTAKTDVQNLTKIHTYIQETDQKLAQGGS</sequence>
<dbReference type="RefSeq" id="WP_209558676.1">
    <property type="nucleotide sequence ID" value="NZ_JAEDXU010000010.1"/>
</dbReference>
<evidence type="ECO:0000313" key="1">
    <source>
        <dbReference type="EMBL" id="MBP1047901.1"/>
    </source>
</evidence>
<proteinExistence type="predicted"/>
<reference evidence="1 2" key="1">
    <citation type="submission" date="2020-12" db="EMBL/GenBank/DDBJ databases">
        <title>Vagococcus allomyrinae sp. nov. and Enterococcus lavae sp. nov., isolated from the larvae of Allomyrina dichotoma.</title>
        <authorList>
            <person name="Lee S.D."/>
        </authorList>
    </citation>
    <scope>NUCLEOTIDE SEQUENCE [LARGE SCALE GENOMIC DNA]</scope>
    <source>
        <strain evidence="1 2">BWM-S5</strain>
    </source>
</reference>
<comment type="caution">
    <text evidence="1">The sequence shown here is derived from an EMBL/GenBank/DDBJ whole genome shotgun (WGS) entry which is preliminary data.</text>
</comment>
<dbReference type="EMBL" id="JAEDXU010000010">
    <property type="protein sequence ID" value="MBP1047901.1"/>
    <property type="molecule type" value="Genomic_DNA"/>
</dbReference>
<dbReference type="InterPro" id="IPR021477">
    <property type="entry name" value="TVIIS_effector_SACOL2603_fam"/>
</dbReference>
<gene>
    <name evidence="1" type="ORF">I6N96_16540</name>
</gene>
<name>A0ABS4CMT4_9ENTE</name>